<name>A0A4Q2KCR5_9FIRM</name>
<evidence type="ECO:0000256" key="2">
    <source>
        <dbReference type="SAM" id="Phobius"/>
    </source>
</evidence>
<feature type="transmembrane region" description="Helical" evidence="2">
    <location>
        <begin position="108"/>
        <end position="132"/>
    </location>
</feature>
<feature type="transmembrane region" description="Helical" evidence="2">
    <location>
        <begin position="190"/>
        <end position="213"/>
    </location>
</feature>
<reference evidence="3 4" key="1">
    <citation type="journal article" date="2019" name="Gut">
        <title>Antibiotics-induced monodominance of a novel gut bacterial order.</title>
        <authorList>
            <person name="Hildebrand F."/>
            <person name="Moitinho-Silva L."/>
            <person name="Blasche S."/>
            <person name="Jahn M.T."/>
            <person name="Gossmann T.I."/>
            <person name="Heuerta-Cepas J."/>
            <person name="Hercog R."/>
            <person name="Luetge M."/>
            <person name="Bahram M."/>
            <person name="Pryszlak A."/>
            <person name="Alves R.J."/>
            <person name="Waszak S.M."/>
            <person name="Zhu A."/>
            <person name="Ye L."/>
            <person name="Costea P.I."/>
            <person name="Aalvink S."/>
            <person name="Belzer C."/>
            <person name="Forslund S.K."/>
            <person name="Sunagawa S."/>
            <person name="Hentschel U."/>
            <person name="Merten C."/>
            <person name="Patil K.R."/>
            <person name="Benes V."/>
            <person name="Bork P."/>
        </authorList>
    </citation>
    <scope>NUCLEOTIDE SEQUENCE [LARGE SCALE GENOMIC DNA]</scope>
    <source>
        <strain evidence="3 4">HDS1380</strain>
    </source>
</reference>
<keyword evidence="2" id="KW-0472">Membrane</keyword>
<evidence type="ECO:0000313" key="3">
    <source>
        <dbReference type="EMBL" id="RXZ62384.1"/>
    </source>
</evidence>
<comment type="caution">
    <text evidence="3">The sequence shown here is derived from an EMBL/GenBank/DDBJ whole genome shotgun (WGS) entry which is preliminary data.</text>
</comment>
<accession>A0A4Q2KCR5</accession>
<sequence length="431" mass="48357">MATGEKKGFIARMLEGKERDDAYARSTLPSNRWGLFWDIFKGRFSKLVILNLLMLIFFIPLILVIVFRSLYIQVQSGLMPFASGMGGGFGAIPNLAGLQENVAMSTNLMFGLFIIVACVIAAVGLSGGIYVIRNMVWTEGIFIANDFWRGIKINFVIVMQSTLFYAVMLFLFTMSISWANYLLSVDGGVAFLLVTSQVLSYIAIGVVTVMYLWMLSMGGNYKLKFFQLLKNSFLMTFGLIFQNIFFIALMAIPLILLLLGSFFMMIGIVIMILFGISFMLLVWFDYSQWAFDKFFESKREGGKVNRGIYAKAGKGGAESKAVQEYNAALASTKSELASRPIKPITDNLKVYELPDAFSREDLKKLRESKTAIAEDSERYENEHKNDKKYVEYNAMFEQQEAEAKAAEEAEKGKKSKKSKDKLGTGPKGEGK</sequence>
<feature type="transmembrane region" description="Helical" evidence="2">
    <location>
        <begin position="233"/>
        <end position="256"/>
    </location>
</feature>
<dbReference type="RefSeq" id="WP_129226063.1">
    <property type="nucleotide sequence ID" value="NZ_SDOZ01000002.1"/>
</dbReference>
<keyword evidence="4" id="KW-1185">Reference proteome</keyword>
<keyword evidence="2" id="KW-0812">Transmembrane</keyword>
<feature type="transmembrane region" description="Helical" evidence="2">
    <location>
        <begin position="262"/>
        <end position="284"/>
    </location>
</feature>
<protein>
    <submittedName>
        <fullName evidence="3">Uncharacterized protein</fullName>
    </submittedName>
</protein>
<proteinExistence type="predicted"/>
<dbReference type="EMBL" id="SDOZ01000002">
    <property type="protein sequence ID" value="RXZ62384.1"/>
    <property type="molecule type" value="Genomic_DNA"/>
</dbReference>
<feature type="transmembrane region" description="Helical" evidence="2">
    <location>
        <begin position="47"/>
        <end position="66"/>
    </location>
</feature>
<evidence type="ECO:0000313" key="4">
    <source>
        <dbReference type="Proteomes" id="UP000291269"/>
    </source>
</evidence>
<gene>
    <name evidence="3" type="ORF">ESZ91_08310</name>
</gene>
<feature type="region of interest" description="Disordered" evidence="1">
    <location>
        <begin position="400"/>
        <end position="431"/>
    </location>
</feature>
<evidence type="ECO:0000256" key="1">
    <source>
        <dbReference type="SAM" id="MobiDB-lite"/>
    </source>
</evidence>
<dbReference type="AlphaFoldDB" id="A0A4Q2KCR5"/>
<organism evidence="3 4">
    <name type="scientific">Candidatus Borkfalkia ceftriaxoniphila</name>
    <dbReference type="NCBI Taxonomy" id="2508949"/>
    <lineage>
        <taxon>Bacteria</taxon>
        <taxon>Bacillati</taxon>
        <taxon>Bacillota</taxon>
        <taxon>Clostridia</taxon>
        <taxon>Christensenellales</taxon>
        <taxon>Christensenellaceae</taxon>
        <taxon>Candidatus Borkfalkia</taxon>
    </lineage>
</organism>
<keyword evidence="2" id="KW-1133">Transmembrane helix</keyword>
<dbReference type="Proteomes" id="UP000291269">
    <property type="component" value="Unassembled WGS sequence"/>
</dbReference>
<feature type="compositionally biased region" description="Basic and acidic residues" evidence="1">
    <location>
        <begin position="401"/>
        <end position="412"/>
    </location>
</feature>
<feature type="transmembrane region" description="Helical" evidence="2">
    <location>
        <begin position="153"/>
        <end position="178"/>
    </location>
</feature>